<gene>
    <name evidence="1" type="ORF">DI392_07020</name>
</gene>
<reference evidence="1 2" key="1">
    <citation type="submission" date="2018-05" db="EMBL/GenBank/DDBJ databases">
        <title>Vibrio limimaris sp. nov., isolated from marine sediment.</title>
        <authorList>
            <person name="Li C.-M."/>
        </authorList>
    </citation>
    <scope>NUCLEOTIDE SEQUENCE [LARGE SCALE GENOMIC DNA]</scope>
    <source>
        <strain evidence="1 2">E4404</strain>
    </source>
</reference>
<protein>
    <submittedName>
        <fullName evidence="1">Cytochrome bd oxidase small subunit, CydX/CbdX family</fullName>
    </submittedName>
</protein>
<proteinExistence type="predicted"/>
<keyword evidence="2" id="KW-1185">Reference proteome</keyword>
<comment type="caution">
    <text evidence="1">The sequence shown here is derived from an EMBL/GenBank/DDBJ whole genome shotgun (WGS) entry which is preliminary data.</text>
</comment>
<accession>A0A2U3BB43</accession>
<sequence>MLYLIWAFGVFAACGFAVYMTQKLDK</sequence>
<evidence type="ECO:0000313" key="1">
    <source>
        <dbReference type="EMBL" id="PWI33945.1"/>
    </source>
</evidence>
<evidence type="ECO:0000313" key="2">
    <source>
        <dbReference type="Proteomes" id="UP000245362"/>
    </source>
</evidence>
<dbReference type="AlphaFoldDB" id="A0A2U3BB43"/>
<dbReference type="Proteomes" id="UP000245362">
    <property type="component" value="Unassembled WGS sequence"/>
</dbReference>
<dbReference type="EMBL" id="QFWT01000003">
    <property type="protein sequence ID" value="PWI33945.1"/>
    <property type="molecule type" value="Genomic_DNA"/>
</dbReference>
<organism evidence="1 2">
    <name type="scientific">Vibrio albus</name>
    <dbReference type="NCBI Taxonomy" id="2200953"/>
    <lineage>
        <taxon>Bacteria</taxon>
        <taxon>Pseudomonadati</taxon>
        <taxon>Pseudomonadota</taxon>
        <taxon>Gammaproteobacteria</taxon>
        <taxon>Vibrionales</taxon>
        <taxon>Vibrionaceae</taxon>
        <taxon>Vibrio</taxon>
    </lineage>
</organism>
<name>A0A2U3BB43_9VIBR</name>